<accession>A0A6G1IUG3</accession>
<dbReference type="PROSITE" id="PS50837">
    <property type="entry name" value="NACHT"/>
    <property type="match status" value="1"/>
</dbReference>
<keyword evidence="4" id="KW-1185">Reference proteome</keyword>
<reference evidence="3" key="1">
    <citation type="journal article" date="2020" name="Stud. Mycol.">
        <title>101 Dothideomycetes genomes: a test case for predicting lifestyles and emergence of pathogens.</title>
        <authorList>
            <person name="Haridas S."/>
            <person name="Albert R."/>
            <person name="Binder M."/>
            <person name="Bloem J."/>
            <person name="Labutti K."/>
            <person name="Salamov A."/>
            <person name="Andreopoulos B."/>
            <person name="Baker S."/>
            <person name="Barry K."/>
            <person name="Bills G."/>
            <person name="Bluhm B."/>
            <person name="Cannon C."/>
            <person name="Castanera R."/>
            <person name="Culley D."/>
            <person name="Daum C."/>
            <person name="Ezra D."/>
            <person name="Gonzalez J."/>
            <person name="Henrissat B."/>
            <person name="Kuo A."/>
            <person name="Liang C."/>
            <person name="Lipzen A."/>
            <person name="Lutzoni F."/>
            <person name="Magnuson J."/>
            <person name="Mondo S."/>
            <person name="Nolan M."/>
            <person name="Ohm R."/>
            <person name="Pangilinan J."/>
            <person name="Park H.-J."/>
            <person name="Ramirez L."/>
            <person name="Alfaro M."/>
            <person name="Sun H."/>
            <person name="Tritt A."/>
            <person name="Yoshinaga Y."/>
            <person name="Zwiers L.-H."/>
            <person name="Turgeon B."/>
            <person name="Goodwin S."/>
            <person name="Spatafora J."/>
            <person name="Crous P."/>
            <person name="Grigoriev I."/>
        </authorList>
    </citation>
    <scope>NUCLEOTIDE SEQUENCE</scope>
    <source>
        <strain evidence="3">CBS 122367</strain>
    </source>
</reference>
<dbReference type="AlphaFoldDB" id="A0A6G1IUG3"/>
<evidence type="ECO:0000313" key="4">
    <source>
        <dbReference type="Proteomes" id="UP000799291"/>
    </source>
</evidence>
<name>A0A6G1IUG3_9PLEO</name>
<dbReference type="PANTHER" id="PTHR10622:SF13">
    <property type="entry name" value="NACHT DOMAIN-CONTAINING PROTEIN"/>
    <property type="match status" value="1"/>
</dbReference>
<proteinExistence type="predicted"/>
<protein>
    <submittedName>
        <fullName evidence="3">HET-domain-containing protein</fullName>
    </submittedName>
</protein>
<organism evidence="3 4">
    <name type="scientific">Lentithecium fluviatile CBS 122367</name>
    <dbReference type="NCBI Taxonomy" id="1168545"/>
    <lineage>
        <taxon>Eukaryota</taxon>
        <taxon>Fungi</taxon>
        <taxon>Dikarya</taxon>
        <taxon>Ascomycota</taxon>
        <taxon>Pezizomycotina</taxon>
        <taxon>Dothideomycetes</taxon>
        <taxon>Pleosporomycetidae</taxon>
        <taxon>Pleosporales</taxon>
        <taxon>Massarineae</taxon>
        <taxon>Lentitheciaceae</taxon>
        <taxon>Lentithecium</taxon>
    </lineage>
</organism>
<dbReference type="Proteomes" id="UP000799291">
    <property type="component" value="Unassembled WGS sequence"/>
</dbReference>
<gene>
    <name evidence="3" type="ORF">K458DRAFT_420258</name>
</gene>
<dbReference type="InterPro" id="IPR007111">
    <property type="entry name" value="NACHT_NTPase"/>
</dbReference>
<feature type="domain" description="NACHT" evidence="2">
    <location>
        <begin position="296"/>
        <end position="355"/>
    </location>
</feature>
<dbReference type="EMBL" id="MU005589">
    <property type="protein sequence ID" value="KAF2681886.1"/>
    <property type="molecule type" value="Genomic_DNA"/>
</dbReference>
<dbReference type="InterPro" id="IPR056884">
    <property type="entry name" value="NPHP3-like_N"/>
</dbReference>
<dbReference type="PANTHER" id="PTHR10622">
    <property type="entry name" value="HET DOMAIN-CONTAINING PROTEIN"/>
    <property type="match status" value="1"/>
</dbReference>
<evidence type="ECO:0000259" key="2">
    <source>
        <dbReference type="PROSITE" id="PS50837"/>
    </source>
</evidence>
<sequence length="369" mass="42614">MRLLQCSGTGGFHLTKCFTSDEAIPPYAILSHTWGADGDEVTFDDLINGTGTDKPGCDKIQFCAEQTQQDGLEYFWIDSCCINQEDKAELSKAINSMFRWYRNADRCYVYLSDVSTAKRKVNGDACEWEAAFRKSRWFTRGWTLQELLAPRVVEFFSRQRKRLGDTCSLRQQIHEITAIPEAALQGELLSQFSVNDRLSWIEHRETKHEEDKAYSLLGIFGVYMPPIYGEGIGRAFGRLQDEIKKLEKCTRDLHITDPRRDKARIKEIKGGLLKESYHWIFQNPDFLYWRDDLQSRLLWIKGDPGKGKTMMLCGIINELSKSMARRALLSYFFCQATDSRINSATSVLRGLLFMLISQQRWEQSVRSTD</sequence>
<dbReference type="InterPro" id="IPR010730">
    <property type="entry name" value="HET"/>
</dbReference>
<evidence type="ECO:0000313" key="3">
    <source>
        <dbReference type="EMBL" id="KAF2681886.1"/>
    </source>
</evidence>
<keyword evidence="1" id="KW-0677">Repeat</keyword>
<evidence type="ECO:0000256" key="1">
    <source>
        <dbReference type="ARBA" id="ARBA00022737"/>
    </source>
</evidence>
<dbReference type="OrthoDB" id="674604at2759"/>
<dbReference type="Pfam" id="PF24883">
    <property type="entry name" value="NPHP3_N"/>
    <property type="match status" value="1"/>
</dbReference>
<dbReference type="Pfam" id="PF06985">
    <property type="entry name" value="HET"/>
    <property type="match status" value="1"/>
</dbReference>